<accession>A0ABW2CM57</accession>
<comment type="caution">
    <text evidence="1">The sequence shown here is derived from an EMBL/GenBank/DDBJ whole genome shotgun (WGS) entry which is preliminary data.</text>
</comment>
<reference evidence="2" key="1">
    <citation type="journal article" date="2019" name="Int. J. Syst. Evol. Microbiol.">
        <title>The Global Catalogue of Microorganisms (GCM) 10K type strain sequencing project: providing services to taxonomists for standard genome sequencing and annotation.</title>
        <authorList>
            <consortium name="The Broad Institute Genomics Platform"/>
            <consortium name="The Broad Institute Genome Sequencing Center for Infectious Disease"/>
            <person name="Wu L."/>
            <person name="Ma J."/>
        </authorList>
    </citation>
    <scope>NUCLEOTIDE SEQUENCE [LARGE SCALE GENOMIC DNA]</scope>
    <source>
        <strain evidence="2">JCM 3369</strain>
    </source>
</reference>
<protein>
    <recommendedName>
        <fullName evidence="3">Regulator component</fullName>
    </recommendedName>
</protein>
<gene>
    <name evidence="1" type="ORF">ACFQKB_17080</name>
</gene>
<sequence>MTDRDVRRRCRALVDSLDIPDPFDIGEFCLQIERRRGRSIRLNPIETAPGTPCGMWVSTAGADYIFHEQGTSPLHQRHIILHEIGHMLFAHRVGPGPGGGLPGLLLPDLDPELIRSMLGRTAYDNTQELEAETFADLMSLVVEQPTEGHPREVRGSPPGQTEVVARIERTLGRPHSPRR</sequence>
<name>A0ABW2CM57_9ACTN</name>
<dbReference type="RefSeq" id="WP_160822888.1">
    <property type="nucleotide sequence ID" value="NZ_JBHSXE010000001.1"/>
</dbReference>
<organism evidence="1 2">
    <name type="scientific">Actinomadura yumaensis</name>
    <dbReference type="NCBI Taxonomy" id="111807"/>
    <lineage>
        <taxon>Bacteria</taxon>
        <taxon>Bacillati</taxon>
        <taxon>Actinomycetota</taxon>
        <taxon>Actinomycetes</taxon>
        <taxon>Streptosporangiales</taxon>
        <taxon>Thermomonosporaceae</taxon>
        <taxon>Actinomadura</taxon>
    </lineage>
</organism>
<proteinExistence type="predicted"/>
<evidence type="ECO:0000313" key="2">
    <source>
        <dbReference type="Proteomes" id="UP001596380"/>
    </source>
</evidence>
<evidence type="ECO:0008006" key="3">
    <source>
        <dbReference type="Google" id="ProtNLM"/>
    </source>
</evidence>
<evidence type="ECO:0000313" key="1">
    <source>
        <dbReference type="EMBL" id="MFC6881480.1"/>
    </source>
</evidence>
<dbReference type="EMBL" id="JBHSXS010000008">
    <property type="protein sequence ID" value="MFC6881480.1"/>
    <property type="molecule type" value="Genomic_DNA"/>
</dbReference>
<keyword evidence="2" id="KW-1185">Reference proteome</keyword>
<dbReference type="Proteomes" id="UP001596380">
    <property type="component" value="Unassembled WGS sequence"/>
</dbReference>